<organism evidence="5 6">
    <name type="scientific">Flavobacterium hydatis</name>
    <name type="common">Cytophaga aquatilis</name>
    <dbReference type="NCBI Taxonomy" id="991"/>
    <lineage>
        <taxon>Bacteria</taxon>
        <taxon>Pseudomonadati</taxon>
        <taxon>Bacteroidota</taxon>
        <taxon>Flavobacteriia</taxon>
        <taxon>Flavobacteriales</taxon>
        <taxon>Flavobacteriaceae</taxon>
        <taxon>Flavobacterium</taxon>
    </lineage>
</organism>
<dbReference type="EMBL" id="MUGY01000022">
    <property type="protein sequence ID" value="OXA92402.1"/>
    <property type="molecule type" value="Genomic_DNA"/>
</dbReference>
<dbReference type="PANTHER" id="PTHR30408">
    <property type="entry name" value="TYPE-1 RESTRICTION ENZYME ECOKI SPECIFICITY PROTEIN"/>
    <property type="match status" value="1"/>
</dbReference>
<reference evidence="5 6" key="1">
    <citation type="submission" date="2016-11" db="EMBL/GenBank/DDBJ databases">
        <title>Whole genomes of Flavobacteriaceae.</title>
        <authorList>
            <person name="Stine C."/>
            <person name="Li C."/>
            <person name="Tadesse D."/>
        </authorList>
    </citation>
    <scope>NUCLEOTIDE SEQUENCE [LARGE SCALE GENOMIC DNA]</scope>
    <source>
        <strain evidence="5 6">ATCC 29551</strain>
    </source>
</reference>
<dbReference type="InterPro" id="IPR000055">
    <property type="entry name" value="Restrct_endonuc_typeI_TRD"/>
</dbReference>
<evidence type="ECO:0000256" key="1">
    <source>
        <dbReference type="ARBA" id="ARBA00010923"/>
    </source>
</evidence>
<dbReference type="RefSeq" id="WP_051886162.1">
    <property type="nucleotide sequence ID" value="NZ_JBEWQG010000035.1"/>
</dbReference>
<dbReference type="Pfam" id="PF01420">
    <property type="entry name" value="Methylase_S"/>
    <property type="match status" value="2"/>
</dbReference>
<evidence type="ECO:0000256" key="3">
    <source>
        <dbReference type="ARBA" id="ARBA00023125"/>
    </source>
</evidence>
<keyword evidence="2" id="KW-0680">Restriction system</keyword>
<name>A0ABX4CF59_FLAHY</name>
<dbReference type="InterPro" id="IPR044946">
    <property type="entry name" value="Restrct_endonuc_typeI_TRD_sf"/>
</dbReference>
<feature type="domain" description="Type I restriction modification DNA specificity" evidence="4">
    <location>
        <begin position="205"/>
        <end position="359"/>
    </location>
</feature>
<dbReference type="Proteomes" id="UP000198424">
    <property type="component" value="Unassembled WGS sequence"/>
</dbReference>
<protein>
    <recommendedName>
        <fullName evidence="4">Type I restriction modification DNA specificity domain-containing protein</fullName>
    </recommendedName>
</protein>
<sequence length="379" mass="43077">MEEVMTKIDLNNLDKSSWESFKFEEIAFKISESVNPNKTDLGVYIGLEHIDAEDIHIRRTGTPDDVNGQKLKCYPGDVIFGKRRAYQRKAAIVAVEGICSAHAFVLRANKDNIDPKLFPFFLHSDQFMHCMIDISVGGLSPTINWGDLKHQEFLLPPIEEQKEIAELLWAMDDVIEKEKKIIKELRKNDLSRLKYFFHDDKKSTRIKLKNIIKLKKGKTPSLLLEKGDGIPYCTAKYLRSGEIESIVPNELVSKLTLIDESDILVLWDGSNAGEMLLGKKGILASTMCKLDILDKNFKKEFIYAFLRFKNNDIKRATVGSAIPHVDPGMINNIGIPKLTLKQQDTVINILSSLNESINNVNVKLQSLQFLQKSLINQIF</sequence>
<evidence type="ECO:0000259" key="4">
    <source>
        <dbReference type="Pfam" id="PF01420"/>
    </source>
</evidence>
<accession>A0ABX4CF59</accession>
<evidence type="ECO:0000313" key="6">
    <source>
        <dbReference type="Proteomes" id="UP000198424"/>
    </source>
</evidence>
<dbReference type="CDD" id="cd16961">
    <property type="entry name" value="RMtype1_S_TRD-CR_like"/>
    <property type="match status" value="1"/>
</dbReference>
<dbReference type="SUPFAM" id="SSF116734">
    <property type="entry name" value="DNA methylase specificity domain"/>
    <property type="match status" value="2"/>
</dbReference>
<dbReference type="PANTHER" id="PTHR30408:SF12">
    <property type="entry name" value="TYPE I RESTRICTION ENZYME MJAVIII SPECIFICITY SUBUNIT"/>
    <property type="match status" value="1"/>
</dbReference>
<keyword evidence="6" id="KW-1185">Reference proteome</keyword>
<feature type="domain" description="Type I restriction modification DNA specificity" evidence="4">
    <location>
        <begin position="17"/>
        <end position="185"/>
    </location>
</feature>
<dbReference type="InterPro" id="IPR052021">
    <property type="entry name" value="Type-I_RS_S_subunit"/>
</dbReference>
<proteinExistence type="inferred from homology"/>
<evidence type="ECO:0000256" key="2">
    <source>
        <dbReference type="ARBA" id="ARBA00022747"/>
    </source>
</evidence>
<dbReference type="Gene3D" id="3.90.220.20">
    <property type="entry name" value="DNA methylase specificity domains"/>
    <property type="match status" value="2"/>
</dbReference>
<evidence type="ECO:0000313" key="5">
    <source>
        <dbReference type="EMBL" id="OXA92402.1"/>
    </source>
</evidence>
<keyword evidence="3" id="KW-0238">DNA-binding</keyword>
<comment type="caution">
    <text evidence="5">The sequence shown here is derived from an EMBL/GenBank/DDBJ whole genome shotgun (WGS) entry which is preliminary data.</text>
</comment>
<gene>
    <name evidence="5" type="ORF">B0A62_15320</name>
</gene>
<comment type="similarity">
    <text evidence="1">Belongs to the type-I restriction system S methylase family.</text>
</comment>